<comment type="caution">
    <text evidence="1">The sequence shown here is derived from an EMBL/GenBank/DDBJ whole genome shotgun (WGS) entry which is preliminary data.</text>
</comment>
<dbReference type="Proteomes" id="UP000198211">
    <property type="component" value="Unassembled WGS sequence"/>
</dbReference>
<keyword evidence="2" id="KW-1185">Reference proteome</keyword>
<sequence>MVTNVQAKLISRRLRHVAETFRLEKRKSVSVGTLSGYRSDIKDMYRLKAPLPFLTYHKLCRATLKRHDDGLAHRFLTTVELDVSVIIRADILFQTSDKS</sequence>
<accession>A0A225W251</accession>
<gene>
    <name evidence="1" type="ORF">PHMEG_00015318</name>
</gene>
<protein>
    <submittedName>
        <fullName evidence="1">Uncharacterized protein</fullName>
    </submittedName>
</protein>
<reference evidence="2" key="1">
    <citation type="submission" date="2017-03" db="EMBL/GenBank/DDBJ databases">
        <title>Phytopthora megakarya and P. palmivora, two closely related causual agents of cacao black pod achieved similar genome size and gene model numbers by different mechanisms.</title>
        <authorList>
            <person name="Ali S."/>
            <person name="Shao J."/>
            <person name="Larry D.J."/>
            <person name="Kronmiller B."/>
            <person name="Shen D."/>
            <person name="Strem M.D."/>
            <person name="Melnick R.L."/>
            <person name="Guiltinan M.J."/>
            <person name="Tyler B.M."/>
            <person name="Meinhardt L.W."/>
            <person name="Bailey B.A."/>
        </authorList>
    </citation>
    <scope>NUCLEOTIDE SEQUENCE [LARGE SCALE GENOMIC DNA]</scope>
    <source>
        <strain evidence="2">zdho120</strain>
    </source>
</reference>
<evidence type="ECO:0000313" key="1">
    <source>
        <dbReference type="EMBL" id="OWZ11632.1"/>
    </source>
</evidence>
<dbReference type="EMBL" id="NBNE01002072">
    <property type="protein sequence ID" value="OWZ11632.1"/>
    <property type="molecule type" value="Genomic_DNA"/>
</dbReference>
<organism evidence="1 2">
    <name type="scientific">Phytophthora megakarya</name>
    <dbReference type="NCBI Taxonomy" id="4795"/>
    <lineage>
        <taxon>Eukaryota</taxon>
        <taxon>Sar</taxon>
        <taxon>Stramenopiles</taxon>
        <taxon>Oomycota</taxon>
        <taxon>Peronosporomycetes</taxon>
        <taxon>Peronosporales</taxon>
        <taxon>Peronosporaceae</taxon>
        <taxon>Phytophthora</taxon>
    </lineage>
</organism>
<proteinExistence type="predicted"/>
<dbReference type="AlphaFoldDB" id="A0A225W251"/>
<evidence type="ECO:0000313" key="2">
    <source>
        <dbReference type="Proteomes" id="UP000198211"/>
    </source>
</evidence>
<name>A0A225W251_9STRA</name>